<name>A0ABQ1H198_9SPHN</name>
<reference evidence="2" key="1">
    <citation type="journal article" date="2019" name="Int. J. Syst. Evol. Microbiol.">
        <title>The Global Catalogue of Microorganisms (GCM) 10K type strain sequencing project: providing services to taxonomists for standard genome sequencing and annotation.</title>
        <authorList>
            <consortium name="The Broad Institute Genomics Platform"/>
            <consortium name="The Broad Institute Genome Sequencing Center for Infectious Disease"/>
            <person name="Wu L."/>
            <person name="Ma J."/>
        </authorList>
    </citation>
    <scope>NUCLEOTIDE SEQUENCE [LARGE SCALE GENOMIC DNA]</scope>
    <source>
        <strain evidence="2">CGMCC 1.10106</strain>
    </source>
</reference>
<comment type="caution">
    <text evidence="1">The sequence shown here is derived from an EMBL/GenBank/DDBJ whole genome shotgun (WGS) entry which is preliminary data.</text>
</comment>
<gene>
    <name evidence="1" type="ORF">GCM10011395_27060</name>
</gene>
<dbReference type="EMBL" id="BMDW01000018">
    <property type="protein sequence ID" value="GGA55253.1"/>
    <property type="molecule type" value="Genomic_DNA"/>
</dbReference>
<sequence length="72" mass="8055">MRTARGMVVCALPEMREWIISRKVRKVLTGGKGEIEGGRGRRGVVAKPRRRTGGRWATRRPVALAELSLSLR</sequence>
<evidence type="ECO:0000313" key="1">
    <source>
        <dbReference type="EMBL" id="GGA55253.1"/>
    </source>
</evidence>
<accession>A0ABQ1H198</accession>
<proteinExistence type="predicted"/>
<keyword evidence="2" id="KW-1185">Reference proteome</keyword>
<protein>
    <submittedName>
        <fullName evidence="1">Uncharacterized protein</fullName>
    </submittedName>
</protein>
<organism evidence="1 2">
    <name type="scientific">Sphingomonas psychrolutea</name>
    <dbReference type="NCBI Taxonomy" id="1259676"/>
    <lineage>
        <taxon>Bacteria</taxon>
        <taxon>Pseudomonadati</taxon>
        <taxon>Pseudomonadota</taxon>
        <taxon>Alphaproteobacteria</taxon>
        <taxon>Sphingomonadales</taxon>
        <taxon>Sphingomonadaceae</taxon>
        <taxon>Sphingomonas</taxon>
    </lineage>
</organism>
<evidence type="ECO:0000313" key="2">
    <source>
        <dbReference type="Proteomes" id="UP000618591"/>
    </source>
</evidence>
<dbReference type="Proteomes" id="UP000618591">
    <property type="component" value="Unassembled WGS sequence"/>
</dbReference>